<dbReference type="InterPro" id="IPR037121">
    <property type="entry name" value="Ribosomal_bL25_C"/>
</dbReference>
<name>A0A173LKV1_9ACTN</name>
<dbReference type="GO" id="GO:0003735">
    <property type="term" value="F:structural constituent of ribosome"/>
    <property type="evidence" value="ECO:0007669"/>
    <property type="project" value="InterPro"/>
</dbReference>
<feature type="domain" description="Large ribosomal subunit protein bL25 beta" evidence="8">
    <location>
        <begin position="101"/>
        <end position="179"/>
    </location>
</feature>
<dbReference type="InterPro" id="IPR020057">
    <property type="entry name" value="Ribosomal_bL25_b-dom"/>
</dbReference>
<dbReference type="AlphaFoldDB" id="A0A173LKV1"/>
<dbReference type="OrthoDB" id="5242980at2"/>
<dbReference type="Gene3D" id="2.170.120.20">
    <property type="entry name" value="Ribosomal protein L25, beta domain"/>
    <property type="match status" value="1"/>
</dbReference>
<comment type="subunit">
    <text evidence="5">Part of the 50S ribosomal subunit; part of the 5S rRNA/L5/L18/L25 subcomplex. Contacts the 5S rRNA. Binds to the 5S rRNA independently of L5 and L18.</text>
</comment>
<comment type="function">
    <text evidence="5">This is one of the proteins that binds to the 5S RNA in the ribosome where it forms part of the central protuberance.</text>
</comment>
<accession>A0A173LKV1</accession>
<keyword evidence="1 5" id="KW-0699">rRNA-binding</keyword>
<dbReference type="GO" id="GO:0008097">
    <property type="term" value="F:5S rRNA binding"/>
    <property type="evidence" value="ECO:0007669"/>
    <property type="project" value="InterPro"/>
</dbReference>
<dbReference type="InterPro" id="IPR020930">
    <property type="entry name" value="Ribosomal_uL5_bac-type"/>
</dbReference>
<dbReference type="Pfam" id="PF14693">
    <property type="entry name" value="Ribosomal_TL5_C"/>
    <property type="match status" value="1"/>
</dbReference>
<gene>
    <name evidence="5" type="primary">rplY</name>
    <name evidence="5" type="synonym">ctc</name>
    <name evidence="9" type="ORF">BJL86_2201</name>
</gene>
<dbReference type="NCBIfam" id="NF004131">
    <property type="entry name" value="PRK05618.2-1"/>
    <property type="match status" value="1"/>
</dbReference>
<dbReference type="GO" id="GO:0006412">
    <property type="term" value="P:translation"/>
    <property type="evidence" value="ECO:0007669"/>
    <property type="project" value="UniProtKB-UniRule"/>
</dbReference>
<feature type="region of interest" description="Disordered" evidence="6">
    <location>
        <begin position="182"/>
        <end position="228"/>
    </location>
</feature>
<evidence type="ECO:0000313" key="10">
    <source>
        <dbReference type="Proteomes" id="UP000186104"/>
    </source>
</evidence>
<dbReference type="InterPro" id="IPR011035">
    <property type="entry name" value="Ribosomal_bL25/Gln-tRNA_synth"/>
</dbReference>
<dbReference type="CDD" id="cd00495">
    <property type="entry name" value="Ribosomal_L25_TL5_CTC"/>
    <property type="match status" value="1"/>
</dbReference>
<evidence type="ECO:0000256" key="4">
    <source>
        <dbReference type="ARBA" id="ARBA00023274"/>
    </source>
</evidence>
<keyword evidence="3 5" id="KW-0689">Ribosomal protein</keyword>
<keyword evidence="4 5" id="KW-0687">Ribonucleoprotein</keyword>
<evidence type="ECO:0000256" key="1">
    <source>
        <dbReference type="ARBA" id="ARBA00022730"/>
    </source>
</evidence>
<sequence length="228" mass="24553">MADANKIKAIARTDFGKGASRRDRREGFVPVVLYGHGTDPRHLKLDTLEFAAILRNSGANSILTLDIDGEEQLALTKQVDVEPIKRFIEHADLLVVKKGEKVEVNVYVTTVGEAAPGTLVTQDLSEITIEADALKIPEDFEIDIEGAEVGTQVTAGDIKLPAGVTLITDPEILIINVGEAPTEDDLEAELDQDVLAEVDAEAEEAAEASEEESESGEESSEEGKSEEE</sequence>
<keyword evidence="2 5" id="KW-0694">RNA-binding</keyword>
<evidence type="ECO:0000256" key="2">
    <source>
        <dbReference type="ARBA" id="ARBA00022884"/>
    </source>
</evidence>
<dbReference type="InterPro" id="IPR029751">
    <property type="entry name" value="Ribosomal_L25_dom"/>
</dbReference>
<dbReference type="GO" id="GO:0022625">
    <property type="term" value="C:cytosolic large ribosomal subunit"/>
    <property type="evidence" value="ECO:0007669"/>
    <property type="project" value="TreeGrafter"/>
</dbReference>
<organism evidence="9 10">
    <name type="scientific">Dietzia timorensis</name>
    <dbReference type="NCBI Taxonomy" id="499555"/>
    <lineage>
        <taxon>Bacteria</taxon>
        <taxon>Bacillati</taxon>
        <taxon>Actinomycetota</taxon>
        <taxon>Actinomycetes</taxon>
        <taxon>Mycobacteriales</taxon>
        <taxon>Dietziaceae</taxon>
        <taxon>Dietzia</taxon>
    </lineage>
</organism>
<dbReference type="RefSeq" id="WP_067473917.1">
    <property type="nucleotide sequence ID" value="NZ_CP015961.1"/>
</dbReference>
<dbReference type="InterPro" id="IPR020056">
    <property type="entry name" value="Rbsml_bL25/Gln-tRNA_synth_N"/>
</dbReference>
<dbReference type="NCBIfam" id="TIGR00731">
    <property type="entry name" value="bL25_bact_ctc"/>
    <property type="match status" value="1"/>
</dbReference>
<dbReference type="EMBL" id="CP015961">
    <property type="protein sequence ID" value="ANI92966.1"/>
    <property type="molecule type" value="Genomic_DNA"/>
</dbReference>
<evidence type="ECO:0000259" key="7">
    <source>
        <dbReference type="Pfam" id="PF01386"/>
    </source>
</evidence>
<dbReference type="HAMAP" id="MF_01334">
    <property type="entry name" value="Ribosomal_bL25_CTC"/>
    <property type="match status" value="1"/>
</dbReference>
<evidence type="ECO:0000313" key="9">
    <source>
        <dbReference type="EMBL" id="ANI92966.1"/>
    </source>
</evidence>
<keyword evidence="10" id="KW-1185">Reference proteome</keyword>
<evidence type="ECO:0000259" key="8">
    <source>
        <dbReference type="Pfam" id="PF14693"/>
    </source>
</evidence>
<dbReference type="KEGG" id="dtm:BJL86_2201"/>
<reference evidence="9 10" key="1">
    <citation type="submission" date="2016-06" db="EMBL/GenBank/DDBJ databases">
        <title>Complete genome sequence of a saline-alkali tolerant type strain Dietzia timorensis ID05-A0528T.</title>
        <authorList>
            <person name="Wu X."/>
        </authorList>
    </citation>
    <scope>NUCLEOTIDE SEQUENCE [LARGE SCALE GENOMIC DNA]</scope>
    <source>
        <strain evidence="9 10">ID05-A0528</strain>
    </source>
</reference>
<comment type="similarity">
    <text evidence="5">Belongs to the bacterial ribosomal protein bL25 family. CTC subfamily.</text>
</comment>
<dbReference type="SUPFAM" id="SSF50715">
    <property type="entry name" value="Ribosomal protein L25-like"/>
    <property type="match status" value="1"/>
</dbReference>
<dbReference type="Proteomes" id="UP000186104">
    <property type="component" value="Chromosome"/>
</dbReference>
<dbReference type="STRING" id="499555.BJL86_2201"/>
<evidence type="ECO:0000256" key="5">
    <source>
        <dbReference type="HAMAP-Rule" id="MF_01334"/>
    </source>
</evidence>
<dbReference type="Gene3D" id="2.40.240.10">
    <property type="entry name" value="Ribosomal Protein L25, Chain P"/>
    <property type="match status" value="1"/>
</dbReference>
<dbReference type="PANTHER" id="PTHR33284:SF1">
    <property type="entry name" value="RIBOSOMAL PROTEIN L25_GLN-TRNA SYNTHETASE, ANTI-CODON-BINDING DOMAIN-CONTAINING PROTEIN"/>
    <property type="match status" value="1"/>
</dbReference>
<dbReference type="PANTHER" id="PTHR33284">
    <property type="entry name" value="RIBOSOMAL PROTEIN L25/GLN-TRNA SYNTHETASE, ANTI-CODON-BINDING DOMAIN-CONTAINING PROTEIN"/>
    <property type="match status" value="1"/>
</dbReference>
<proteinExistence type="inferred from homology"/>
<dbReference type="Pfam" id="PF01386">
    <property type="entry name" value="Ribosomal_L25p"/>
    <property type="match status" value="1"/>
</dbReference>
<feature type="domain" description="Large ribosomal subunit protein bL25 L25" evidence="7">
    <location>
        <begin position="7"/>
        <end position="93"/>
    </location>
</feature>
<protein>
    <recommendedName>
        <fullName evidence="5">Large ribosomal subunit protein bL25</fullName>
    </recommendedName>
    <alternativeName>
        <fullName evidence="5">General stress protein CTC</fullName>
    </alternativeName>
</protein>
<evidence type="ECO:0000256" key="6">
    <source>
        <dbReference type="SAM" id="MobiDB-lite"/>
    </source>
</evidence>
<evidence type="ECO:0000256" key="3">
    <source>
        <dbReference type="ARBA" id="ARBA00022980"/>
    </source>
</evidence>
<dbReference type="InterPro" id="IPR001021">
    <property type="entry name" value="Ribosomal_bL25_long"/>
</dbReference>